<evidence type="ECO:0000313" key="2">
    <source>
        <dbReference type="Proteomes" id="UP001291623"/>
    </source>
</evidence>
<comment type="caution">
    <text evidence="1">The sequence shown here is derived from an EMBL/GenBank/DDBJ whole genome shotgun (WGS) entry which is preliminary data.</text>
</comment>
<name>A0AAE1UQT0_9SOLA</name>
<organism evidence="1 2">
    <name type="scientific">Anisodus tanguticus</name>
    <dbReference type="NCBI Taxonomy" id="243964"/>
    <lineage>
        <taxon>Eukaryota</taxon>
        <taxon>Viridiplantae</taxon>
        <taxon>Streptophyta</taxon>
        <taxon>Embryophyta</taxon>
        <taxon>Tracheophyta</taxon>
        <taxon>Spermatophyta</taxon>
        <taxon>Magnoliopsida</taxon>
        <taxon>eudicotyledons</taxon>
        <taxon>Gunneridae</taxon>
        <taxon>Pentapetalae</taxon>
        <taxon>asterids</taxon>
        <taxon>lamiids</taxon>
        <taxon>Solanales</taxon>
        <taxon>Solanaceae</taxon>
        <taxon>Solanoideae</taxon>
        <taxon>Hyoscyameae</taxon>
        <taxon>Anisodus</taxon>
    </lineage>
</organism>
<protein>
    <submittedName>
        <fullName evidence="1">Uncharacterized protein</fullName>
    </submittedName>
</protein>
<keyword evidence="2" id="KW-1185">Reference proteome</keyword>
<dbReference type="EMBL" id="JAVYJV010000022">
    <property type="protein sequence ID" value="KAK4341093.1"/>
    <property type="molecule type" value="Genomic_DNA"/>
</dbReference>
<dbReference type="AlphaFoldDB" id="A0AAE1UQT0"/>
<accession>A0AAE1UQT0</accession>
<sequence length="159" mass="18519">MGKHFAVPFHRHSQKQWMLLFLYVKLELIPNLLLRFSSSPIVIGDRSTYYFYDVCHMKKLSKPNGRDLSIPRKHLHQLLLGIKPALFGEKKLLEGESCFEEAKVEGPEEVVDVVMRERRICWKESLVEEVRLKAKGSCYTEKAEIVMRSRKLLEVATTT</sequence>
<dbReference type="Proteomes" id="UP001291623">
    <property type="component" value="Unassembled WGS sequence"/>
</dbReference>
<evidence type="ECO:0000313" key="1">
    <source>
        <dbReference type="EMBL" id="KAK4341093.1"/>
    </source>
</evidence>
<gene>
    <name evidence="1" type="ORF">RND71_039594</name>
</gene>
<reference evidence="1" key="1">
    <citation type="submission" date="2023-12" db="EMBL/GenBank/DDBJ databases">
        <title>Genome assembly of Anisodus tanguticus.</title>
        <authorList>
            <person name="Wang Y.-J."/>
        </authorList>
    </citation>
    <scope>NUCLEOTIDE SEQUENCE</scope>
    <source>
        <strain evidence="1">KB-2021</strain>
        <tissue evidence="1">Leaf</tissue>
    </source>
</reference>
<proteinExistence type="predicted"/>